<protein>
    <submittedName>
        <fullName evidence="1">Uncharacterized protein</fullName>
    </submittedName>
</protein>
<proteinExistence type="predicted"/>
<dbReference type="AlphaFoldDB" id="W7JKZ4"/>
<gene>
    <name evidence="1" type="ORF">PFNF54_05720</name>
</gene>
<evidence type="ECO:0000313" key="1">
    <source>
        <dbReference type="EMBL" id="EWC85528.1"/>
    </source>
</evidence>
<accession>W7JKZ4</accession>
<keyword evidence="2" id="KW-1185">Reference proteome</keyword>
<dbReference type="EMBL" id="KE123886">
    <property type="protein sequence ID" value="EWC85528.1"/>
    <property type="molecule type" value="Genomic_DNA"/>
</dbReference>
<dbReference type="OMA" id="QPTHRES"/>
<sequence length="701" mass="84152">MENESQYKNINNVDKTIIPFQNTTFLNIIESVWNLLNVEKENSIDLFNEQIYTYLNKKAKVIFENKLLPHFITNAHNENILQNILFEKRINIRNKTHKNINELKRITNENDLNLLIRNNQGMHSKYHMDRKKCRDILLISKQAFFKIITNIVCNNKKVITSSNLYNNTIYKTLLYILKNTNNEINKKIYTYSFYEENGIIQKKTYMNKHQAKGILNTIHKNSTYENIEKSKHFIKNDYLLKEDYDHIKNSYTLNDIIHNSIIQLSKGKDLHYEHTREKNNKQIKDYLDKNNSIKYAKENNISGTQLHERRTLYKDPVYILKKFLERDRNILKYEDMWKDIAQYTFQPNIHKYIDIEYNQGIKKKENEKIKDKQLNLKNIFKNNEHIMHNNILTYMGNDEFSLLEKNEKKKISDEKYLELIYQFYGTHQANNNITMIRKKWDDESKPIHRISRYISRKNKILNNDVVKNNVLYNSPLGIPKEKFVNSLLSNCEKKKKWQNELRNGYHRNNFNFSLHDEQEIKKECDERKKRINSYDWNKQIRLYERGLKTKVTQNYELYNNIISTNMNNTNNYMPKNMNNTYNYMQKNMNNTNNYMTTNIHQYENNYKASNNTLQKKKNNNFDKINMCPLIISYNRSIPTPKVVTIKSTQDDILQNIKMEIIISYNRSIPTPKVVTIKSTQDDILQNIKMEILSLPKSVQLL</sequence>
<evidence type="ECO:0000313" key="2">
    <source>
        <dbReference type="Proteomes" id="UP000030673"/>
    </source>
</evidence>
<dbReference type="Proteomes" id="UP000030673">
    <property type="component" value="Unassembled WGS sequence"/>
</dbReference>
<name>W7JKZ4_PLAFO</name>
<organism evidence="1 2">
    <name type="scientific">Plasmodium falciparum (isolate NF54)</name>
    <dbReference type="NCBI Taxonomy" id="5843"/>
    <lineage>
        <taxon>Eukaryota</taxon>
        <taxon>Sar</taxon>
        <taxon>Alveolata</taxon>
        <taxon>Apicomplexa</taxon>
        <taxon>Aconoidasida</taxon>
        <taxon>Haemosporida</taxon>
        <taxon>Plasmodiidae</taxon>
        <taxon>Plasmodium</taxon>
        <taxon>Plasmodium (Laverania)</taxon>
    </lineage>
</organism>
<reference evidence="1 2" key="1">
    <citation type="submission" date="2013-02" db="EMBL/GenBank/DDBJ databases">
        <title>The Genome Sequence of Plasmodium falciparum NF54.</title>
        <authorList>
            <consortium name="The Broad Institute Genome Sequencing Platform"/>
            <consortium name="The Broad Institute Genome Sequencing Center for Infectious Disease"/>
            <person name="Neafsey D."/>
            <person name="Cheeseman I."/>
            <person name="Volkman S."/>
            <person name="Adams J."/>
            <person name="Walker B."/>
            <person name="Young S.K."/>
            <person name="Zeng Q."/>
            <person name="Gargeya S."/>
            <person name="Fitzgerald M."/>
            <person name="Haas B."/>
            <person name="Abouelleil A."/>
            <person name="Alvarado L."/>
            <person name="Arachchi H.M."/>
            <person name="Berlin A.M."/>
            <person name="Chapman S.B."/>
            <person name="Dewar J."/>
            <person name="Goldberg J."/>
            <person name="Griggs A."/>
            <person name="Gujja S."/>
            <person name="Hansen M."/>
            <person name="Howarth C."/>
            <person name="Imamovic A."/>
            <person name="Larimer J."/>
            <person name="McCowan C."/>
            <person name="Murphy C."/>
            <person name="Neiman D."/>
            <person name="Pearson M."/>
            <person name="Priest M."/>
            <person name="Roberts A."/>
            <person name="Saif S."/>
            <person name="Shea T."/>
            <person name="Sisk P."/>
            <person name="Sykes S."/>
            <person name="Wortman J."/>
            <person name="Nusbaum C."/>
            <person name="Birren B."/>
        </authorList>
    </citation>
    <scope>NUCLEOTIDE SEQUENCE [LARGE SCALE GENOMIC DNA]</scope>
    <source>
        <strain evidence="1 2">NF54</strain>
    </source>
</reference>